<comment type="caution">
    <text evidence="3">The sequence shown here is derived from an EMBL/GenBank/DDBJ whole genome shotgun (WGS) entry which is preliminary data.</text>
</comment>
<keyword evidence="1" id="KW-0175">Coiled coil</keyword>
<proteinExistence type="predicted"/>
<keyword evidence="2" id="KW-0812">Transmembrane</keyword>
<evidence type="ECO:0000256" key="1">
    <source>
        <dbReference type="SAM" id="Coils"/>
    </source>
</evidence>
<dbReference type="EMBL" id="JBHULX010000048">
    <property type="protein sequence ID" value="MFD2593614.1"/>
    <property type="molecule type" value="Genomic_DNA"/>
</dbReference>
<name>A0ABW5NF33_9FLAO</name>
<dbReference type="RefSeq" id="WP_378253922.1">
    <property type="nucleotide sequence ID" value="NZ_JBHSJV010000001.1"/>
</dbReference>
<feature type="transmembrane region" description="Helical" evidence="2">
    <location>
        <begin position="162"/>
        <end position="184"/>
    </location>
</feature>
<gene>
    <name evidence="3" type="ORF">ACFSTE_22440</name>
</gene>
<keyword evidence="4" id="KW-1185">Reference proteome</keyword>
<evidence type="ECO:0000313" key="3">
    <source>
        <dbReference type="EMBL" id="MFD2593614.1"/>
    </source>
</evidence>
<sequence length="294" mass="33457">MKIKELKNHFSELNEELVLEYKENGNNGMSYFDKLVGFRKAINKLEKTGLLIDEINELRSSAIFTTNKDRISLNINEARPLKAKLENLINLVGSLSKSFKEITGETNENSISIKLPEVTDFEDLSKFSSDFHKILSQAIVNDEINGQVRIDSVENGSIWLDVYLGSIAAVTLIGSLTWSAAVIFKKFKEGQLIEQHVKSLEIKNDSLKEIQEKQKRALDLMIEAEARELYNESFEGDDNEQIERLKLSVKMLSNLIEKGAEIHPALNQPEQVSNLFPDMKKLNSLESRIKKLEE</sequence>
<keyword evidence="2" id="KW-0472">Membrane</keyword>
<evidence type="ECO:0000256" key="2">
    <source>
        <dbReference type="SAM" id="Phobius"/>
    </source>
</evidence>
<reference evidence="4" key="1">
    <citation type="journal article" date="2019" name="Int. J. Syst. Evol. Microbiol.">
        <title>The Global Catalogue of Microorganisms (GCM) 10K type strain sequencing project: providing services to taxonomists for standard genome sequencing and annotation.</title>
        <authorList>
            <consortium name="The Broad Institute Genomics Platform"/>
            <consortium name="The Broad Institute Genome Sequencing Center for Infectious Disease"/>
            <person name="Wu L."/>
            <person name="Ma J."/>
        </authorList>
    </citation>
    <scope>NUCLEOTIDE SEQUENCE [LARGE SCALE GENOMIC DNA]</scope>
    <source>
        <strain evidence="4">KCTC 42423</strain>
    </source>
</reference>
<dbReference type="Proteomes" id="UP001597459">
    <property type="component" value="Unassembled WGS sequence"/>
</dbReference>
<protein>
    <submittedName>
        <fullName evidence="3">Uncharacterized protein</fullName>
    </submittedName>
</protein>
<feature type="coiled-coil region" evidence="1">
    <location>
        <begin position="193"/>
        <end position="227"/>
    </location>
</feature>
<evidence type="ECO:0000313" key="4">
    <source>
        <dbReference type="Proteomes" id="UP001597459"/>
    </source>
</evidence>
<keyword evidence="2" id="KW-1133">Transmembrane helix</keyword>
<accession>A0ABW5NF33</accession>
<organism evidence="3 4">
    <name type="scientific">Aquimarina hainanensis</name>
    <dbReference type="NCBI Taxonomy" id="1578017"/>
    <lineage>
        <taxon>Bacteria</taxon>
        <taxon>Pseudomonadati</taxon>
        <taxon>Bacteroidota</taxon>
        <taxon>Flavobacteriia</taxon>
        <taxon>Flavobacteriales</taxon>
        <taxon>Flavobacteriaceae</taxon>
        <taxon>Aquimarina</taxon>
    </lineage>
</organism>